<dbReference type="Proteomes" id="UP000789525">
    <property type="component" value="Unassembled WGS sequence"/>
</dbReference>
<keyword evidence="2" id="KW-1185">Reference proteome</keyword>
<reference evidence="1" key="1">
    <citation type="submission" date="2021-06" db="EMBL/GenBank/DDBJ databases">
        <authorList>
            <person name="Kallberg Y."/>
            <person name="Tangrot J."/>
            <person name="Rosling A."/>
        </authorList>
    </citation>
    <scope>NUCLEOTIDE SEQUENCE</scope>
    <source>
        <strain evidence="1">CL356</strain>
    </source>
</reference>
<evidence type="ECO:0000313" key="2">
    <source>
        <dbReference type="Proteomes" id="UP000789525"/>
    </source>
</evidence>
<name>A0ACA9Q474_9GLOM</name>
<sequence length="69" mass="8048">MDNRSQQSQVEQTKDTDPRNRVQQITRKLGKTYREDRHFVKNDGCHIPRHPKQIFVADIVDGLSGKSRS</sequence>
<protein>
    <submittedName>
        <fullName evidence="1">12060_t:CDS:1</fullName>
    </submittedName>
</protein>
<evidence type="ECO:0000313" key="1">
    <source>
        <dbReference type="EMBL" id="CAG8735466.1"/>
    </source>
</evidence>
<accession>A0ACA9Q474</accession>
<proteinExistence type="predicted"/>
<dbReference type="EMBL" id="CAJVPT010045046">
    <property type="protein sequence ID" value="CAG8735466.1"/>
    <property type="molecule type" value="Genomic_DNA"/>
</dbReference>
<gene>
    <name evidence="1" type="ORF">ACOLOM_LOCUS11887</name>
</gene>
<organism evidence="1 2">
    <name type="scientific">Acaulospora colombiana</name>
    <dbReference type="NCBI Taxonomy" id="27376"/>
    <lineage>
        <taxon>Eukaryota</taxon>
        <taxon>Fungi</taxon>
        <taxon>Fungi incertae sedis</taxon>
        <taxon>Mucoromycota</taxon>
        <taxon>Glomeromycotina</taxon>
        <taxon>Glomeromycetes</taxon>
        <taxon>Diversisporales</taxon>
        <taxon>Acaulosporaceae</taxon>
        <taxon>Acaulospora</taxon>
    </lineage>
</organism>
<comment type="caution">
    <text evidence="1">The sequence shown here is derived from an EMBL/GenBank/DDBJ whole genome shotgun (WGS) entry which is preliminary data.</text>
</comment>
<feature type="non-terminal residue" evidence="1">
    <location>
        <position position="69"/>
    </location>
</feature>